<name>A0ABX9QB95_9BACT</name>
<feature type="chain" id="PRO_5047074590" evidence="1">
    <location>
        <begin position="28"/>
        <end position="285"/>
    </location>
</feature>
<evidence type="ECO:0000313" key="2">
    <source>
        <dbReference type="EMBL" id="RKH98993.1"/>
    </source>
</evidence>
<feature type="signal peptide" evidence="1">
    <location>
        <begin position="1"/>
        <end position="27"/>
    </location>
</feature>
<dbReference type="Proteomes" id="UP000278907">
    <property type="component" value="Unassembled WGS sequence"/>
</dbReference>
<protein>
    <submittedName>
        <fullName evidence="2">Uncharacterized protein</fullName>
    </submittedName>
</protein>
<dbReference type="EMBL" id="RAWI01000272">
    <property type="protein sequence ID" value="RKH98993.1"/>
    <property type="molecule type" value="Genomic_DNA"/>
</dbReference>
<sequence>MSLFRRQTPAGLAALFAFVLPFAQAHAKEDCAQFSGSKHCATGDARLEVEDDSLYVHAPDASGEHGVRVDAERAKAWSAGVGVEPSEDKEEGETRTLKTYVAKGQVVAMSSVTETAQGQSFAASFVNADGKPTTYTAKVFLEGKLMVSVSGIKSGEVGVVAFNSSESPAPRPSCTTLTRKACMKLCGLPLPACAHCLKPCRHGIENDIYLNGDGSVPYLDMSFESPFNHAAVGSSAKAAPEIVEGDRVVLVADEPSAGEDHDVDQVFIHSTSKTVELTGETTTRR</sequence>
<evidence type="ECO:0000256" key="1">
    <source>
        <dbReference type="SAM" id="SignalP"/>
    </source>
</evidence>
<reference evidence="2 3" key="1">
    <citation type="submission" date="2018-09" db="EMBL/GenBank/DDBJ databases">
        <authorList>
            <person name="Livingstone P.G."/>
            <person name="Whitworth D.E."/>
        </authorList>
    </citation>
    <scope>NUCLEOTIDE SEQUENCE [LARGE SCALE GENOMIC DNA]</scope>
    <source>
        <strain evidence="2 3">CA031B</strain>
    </source>
</reference>
<keyword evidence="1" id="KW-0732">Signal</keyword>
<keyword evidence="3" id="KW-1185">Reference proteome</keyword>
<organism evidence="2 3">
    <name type="scientific">Corallococcus praedator</name>
    <dbReference type="NCBI Taxonomy" id="2316724"/>
    <lineage>
        <taxon>Bacteria</taxon>
        <taxon>Pseudomonadati</taxon>
        <taxon>Myxococcota</taxon>
        <taxon>Myxococcia</taxon>
        <taxon>Myxococcales</taxon>
        <taxon>Cystobacterineae</taxon>
        <taxon>Myxococcaceae</taxon>
        <taxon>Corallococcus</taxon>
    </lineage>
</organism>
<comment type="caution">
    <text evidence="2">The sequence shown here is derived from an EMBL/GenBank/DDBJ whole genome shotgun (WGS) entry which is preliminary data.</text>
</comment>
<proteinExistence type="predicted"/>
<gene>
    <name evidence="2" type="ORF">D7Y13_28440</name>
</gene>
<dbReference type="RefSeq" id="WP_120536264.1">
    <property type="nucleotide sequence ID" value="NZ_RAWI01000272.1"/>
</dbReference>
<accession>A0ABX9QB95</accession>
<evidence type="ECO:0000313" key="3">
    <source>
        <dbReference type="Proteomes" id="UP000278907"/>
    </source>
</evidence>